<name>A0AB39L6P0_9MICC</name>
<feature type="region of interest" description="Disordered" evidence="1">
    <location>
        <begin position="39"/>
        <end position="63"/>
    </location>
</feature>
<dbReference type="EMBL" id="CP163302">
    <property type="protein sequence ID" value="XDP45989.1"/>
    <property type="molecule type" value="Genomic_DNA"/>
</dbReference>
<accession>A0AB39L6P0</accession>
<gene>
    <name evidence="2" type="ORF">AB5L97_02915</name>
</gene>
<dbReference type="KEGG" id="spue:AB5L97_02915"/>
<dbReference type="AlphaFoldDB" id="A0AB39L6P0"/>
<protein>
    <submittedName>
        <fullName evidence="2">Uncharacterized protein</fullName>
    </submittedName>
</protein>
<sequence>MGYYRYDTAAELAKLNEIWELDAVFANYLLPQQKLHEKQRIGAKVVKKHDEARTPHQRTAAHPAVRKRPVITMNAAFKRLRPAAHSRQILALTAELEVLAQAKPAPRLQAINHSWNAGLNRRNPREATN</sequence>
<organism evidence="2">
    <name type="scientific">Sinomonas puerhi</name>
    <dbReference type="NCBI Taxonomy" id="3238584"/>
    <lineage>
        <taxon>Bacteria</taxon>
        <taxon>Bacillati</taxon>
        <taxon>Actinomycetota</taxon>
        <taxon>Actinomycetes</taxon>
        <taxon>Micrococcales</taxon>
        <taxon>Micrococcaceae</taxon>
        <taxon>Sinomonas</taxon>
    </lineage>
</organism>
<reference evidence="2" key="1">
    <citation type="submission" date="2024-07" db="EMBL/GenBank/DDBJ databases">
        <authorList>
            <person name="fu j."/>
        </authorList>
    </citation>
    <scope>NUCLEOTIDE SEQUENCE</scope>
    <source>
        <strain evidence="2">P10A9</strain>
    </source>
</reference>
<evidence type="ECO:0000313" key="2">
    <source>
        <dbReference type="EMBL" id="XDP45989.1"/>
    </source>
</evidence>
<evidence type="ECO:0000256" key="1">
    <source>
        <dbReference type="SAM" id="MobiDB-lite"/>
    </source>
</evidence>
<dbReference type="RefSeq" id="WP_369046390.1">
    <property type="nucleotide sequence ID" value="NZ_CP163302.1"/>
</dbReference>
<proteinExistence type="predicted"/>